<feature type="region of interest" description="Disordered" evidence="1">
    <location>
        <begin position="282"/>
        <end position="302"/>
    </location>
</feature>
<accession>A0A8H6WI77</accession>
<dbReference type="Proteomes" id="UP000613580">
    <property type="component" value="Unassembled WGS sequence"/>
</dbReference>
<feature type="region of interest" description="Disordered" evidence="1">
    <location>
        <begin position="122"/>
        <end position="143"/>
    </location>
</feature>
<proteinExistence type="predicted"/>
<feature type="compositionally biased region" description="Basic and acidic residues" evidence="1">
    <location>
        <begin position="342"/>
        <end position="355"/>
    </location>
</feature>
<gene>
    <name evidence="2" type="ORF">HMN09_00369200</name>
</gene>
<feature type="region of interest" description="Disordered" evidence="1">
    <location>
        <begin position="49"/>
        <end position="86"/>
    </location>
</feature>
<feature type="compositionally biased region" description="Gly residues" evidence="1">
    <location>
        <begin position="64"/>
        <end position="83"/>
    </location>
</feature>
<feature type="compositionally biased region" description="Polar residues" evidence="1">
    <location>
        <begin position="170"/>
        <end position="184"/>
    </location>
</feature>
<feature type="region of interest" description="Disordered" evidence="1">
    <location>
        <begin position="340"/>
        <end position="359"/>
    </location>
</feature>
<evidence type="ECO:0000313" key="2">
    <source>
        <dbReference type="EMBL" id="KAF7318587.1"/>
    </source>
</evidence>
<feature type="compositionally biased region" description="Low complexity" evidence="1">
    <location>
        <begin position="185"/>
        <end position="195"/>
    </location>
</feature>
<comment type="caution">
    <text evidence="2">The sequence shown here is derived from an EMBL/GenBank/DDBJ whole genome shotgun (WGS) entry which is preliminary data.</text>
</comment>
<evidence type="ECO:0000313" key="3">
    <source>
        <dbReference type="Proteomes" id="UP000613580"/>
    </source>
</evidence>
<feature type="compositionally biased region" description="Pro residues" evidence="1">
    <location>
        <begin position="198"/>
        <end position="212"/>
    </location>
</feature>
<protein>
    <submittedName>
        <fullName evidence="2">Uncharacterized protein</fullName>
    </submittedName>
</protein>
<organism evidence="2 3">
    <name type="scientific">Mycena chlorophos</name>
    <name type="common">Agaric fungus</name>
    <name type="synonym">Agaricus chlorophos</name>
    <dbReference type="NCBI Taxonomy" id="658473"/>
    <lineage>
        <taxon>Eukaryota</taxon>
        <taxon>Fungi</taxon>
        <taxon>Dikarya</taxon>
        <taxon>Basidiomycota</taxon>
        <taxon>Agaricomycotina</taxon>
        <taxon>Agaricomycetes</taxon>
        <taxon>Agaricomycetidae</taxon>
        <taxon>Agaricales</taxon>
        <taxon>Marasmiineae</taxon>
        <taxon>Mycenaceae</taxon>
        <taxon>Mycena</taxon>
    </lineage>
</organism>
<dbReference type="AlphaFoldDB" id="A0A8H6WI77"/>
<dbReference type="OrthoDB" id="3246206at2759"/>
<evidence type="ECO:0000256" key="1">
    <source>
        <dbReference type="SAM" id="MobiDB-lite"/>
    </source>
</evidence>
<dbReference type="EMBL" id="JACAZE010000004">
    <property type="protein sequence ID" value="KAF7318587.1"/>
    <property type="molecule type" value="Genomic_DNA"/>
</dbReference>
<feature type="region of interest" description="Disordered" evidence="1">
    <location>
        <begin position="170"/>
        <end position="244"/>
    </location>
</feature>
<sequence length="377" mass="39263">MAPPVVVVVVSTIAAVGVAVAFHQFVYEPHIAPRVERWAENFLEKRRAKRRSREGVPVATASGSGSGAGHGHGQDGSGLGFGAEGMSETGRSTYELENLVKNEVAQWRSQVSVSQGLGEGTATLRQRHAAGRVSTPLDESNTMIPYDPLTPTAAGPTHVLFDDSMSVSAISPTSSMSSRVGTPLSSSRSTLSHQSFRAPPPMPQAQAPPTPDPSVRALSPLQRAPSAAGSAANPFSSPADRDLRAPSVSSSAFASPMLVPSLSLSHPVDLAADAERDLELLSAPSSSTSSRPSSPSAFSDSAFSHSDEQVFHSFTMSPSMTMGGGSGSAGLGSPFVQARSEISAHEHDHDDELERWSNAGSEILSESSWASAGARSH</sequence>
<reference evidence="2" key="1">
    <citation type="submission" date="2020-05" db="EMBL/GenBank/DDBJ databases">
        <title>Mycena genomes resolve the evolution of fungal bioluminescence.</title>
        <authorList>
            <person name="Tsai I.J."/>
        </authorList>
    </citation>
    <scope>NUCLEOTIDE SEQUENCE</scope>
    <source>
        <strain evidence="2">110903Hualien_Pintung</strain>
    </source>
</reference>
<keyword evidence="3" id="KW-1185">Reference proteome</keyword>
<name>A0A8H6WI77_MYCCL</name>